<name>A0A518HZQ9_9BACT</name>
<dbReference type="SUPFAM" id="SSF55347">
    <property type="entry name" value="Glyceraldehyde-3-phosphate dehydrogenase-like, C-terminal domain"/>
    <property type="match status" value="1"/>
</dbReference>
<dbReference type="KEGG" id="snep:Enr13x_61860"/>
<evidence type="ECO:0000313" key="4">
    <source>
        <dbReference type="Proteomes" id="UP000319004"/>
    </source>
</evidence>
<keyword evidence="3" id="KW-0560">Oxidoreductase</keyword>
<dbReference type="OrthoDB" id="255433at2"/>
<dbReference type="SUPFAM" id="SSF51735">
    <property type="entry name" value="NAD(P)-binding Rossmann-fold domains"/>
    <property type="match status" value="1"/>
</dbReference>
<dbReference type="InterPro" id="IPR043906">
    <property type="entry name" value="Gfo/Idh/MocA_OxRdtase_bact_C"/>
</dbReference>
<accession>A0A518HZQ9</accession>
<dbReference type="EC" id="1.1.99.28" evidence="3"/>
<dbReference type="InterPro" id="IPR036291">
    <property type="entry name" value="NAD(P)-bd_dom_sf"/>
</dbReference>
<feature type="domain" description="Gfo/Idh/MocA-like oxidoreductase N-terminal" evidence="1">
    <location>
        <begin position="104"/>
        <end position="181"/>
    </location>
</feature>
<dbReference type="AlphaFoldDB" id="A0A518HZQ9"/>
<dbReference type="EMBL" id="CP037423">
    <property type="protein sequence ID" value="QDV46277.1"/>
    <property type="molecule type" value="Genomic_DNA"/>
</dbReference>
<dbReference type="PANTHER" id="PTHR43818">
    <property type="entry name" value="BCDNA.GH03377"/>
    <property type="match status" value="1"/>
</dbReference>
<reference evidence="3 4" key="1">
    <citation type="submission" date="2019-03" db="EMBL/GenBank/DDBJ databases">
        <title>Deep-cultivation of Planctomycetes and their phenomic and genomic characterization uncovers novel biology.</title>
        <authorList>
            <person name="Wiegand S."/>
            <person name="Jogler M."/>
            <person name="Boedeker C."/>
            <person name="Pinto D."/>
            <person name="Vollmers J."/>
            <person name="Rivas-Marin E."/>
            <person name="Kohn T."/>
            <person name="Peeters S.H."/>
            <person name="Heuer A."/>
            <person name="Rast P."/>
            <person name="Oberbeckmann S."/>
            <person name="Bunk B."/>
            <person name="Jeske O."/>
            <person name="Meyerdierks A."/>
            <person name="Storesund J.E."/>
            <person name="Kallscheuer N."/>
            <person name="Luecker S."/>
            <person name="Lage O.M."/>
            <person name="Pohl T."/>
            <person name="Merkel B.J."/>
            <person name="Hornburger P."/>
            <person name="Mueller R.-W."/>
            <person name="Bruemmer F."/>
            <person name="Labrenz M."/>
            <person name="Spormann A.M."/>
            <person name="Op den Camp H."/>
            <person name="Overmann J."/>
            <person name="Amann R."/>
            <person name="Jetten M.S.M."/>
            <person name="Mascher T."/>
            <person name="Medema M.H."/>
            <person name="Devos D.P."/>
            <person name="Kaster A.-K."/>
            <person name="Ovreas L."/>
            <person name="Rohde M."/>
            <person name="Galperin M.Y."/>
            <person name="Jogler C."/>
        </authorList>
    </citation>
    <scope>NUCLEOTIDE SEQUENCE [LARGE SCALE GENOMIC DNA]</scope>
    <source>
        <strain evidence="3 4">Enr13</strain>
    </source>
</reference>
<dbReference type="PROSITE" id="PS51318">
    <property type="entry name" value="TAT"/>
    <property type="match status" value="1"/>
</dbReference>
<sequence length="487" mass="54345">MTSPQNPKPSRVSRRTFHRAAAATFGAAAGFHFFPALADKKLEKPTLAAIGAGGKGLSDINGAAKAGFQVVSLVDVVDARRLGNPPGDRKAVSRLKKLSGVREQYDDASFYRDYREMLADTGDKVDAVTVSTPDHHHFHASAMAMLAGKHVYCQKPLTHGIWEARMLSELAAKTGAKTQMGNQAHANDHMRRCVELVRAGIVGKVREIHAWTNRPIWPQGFAKPPEKEPVPDAIDWQQWCGPAPFVDYSSRIAPFAWRGWWDYGTGALGDMACHIMDMGFWAMDAKSARSVRATQAGATDLSPPINSVLKWEFDATPYSAKDGFAFHWYDGYIDAKFDRQSWQLIKNGDEYNHPDKEVLGDVDFSRYGSVIIGDAGKLFFNRARNNWVLETGASIDRFDWPDESLPRANQQNSYVEWMDAVTGNIDQAQSHFGHSGPMTEMILLGVIAQRNPDETLQWDSQSMTIRGRDDLSNLVRRDYRQGWESPV</sequence>
<dbReference type="Pfam" id="PF19051">
    <property type="entry name" value="GFO_IDH_MocA_C2"/>
    <property type="match status" value="1"/>
</dbReference>
<organism evidence="3 4">
    <name type="scientific">Stieleria neptunia</name>
    <dbReference type="NCBI Taxonomy" id="2527979"/>
    <lineage>
        <taxon>Bacteria</taxon>
        <taxon>Pseudomonadati</taxon>
        <taxon>Planctomycetota</taxon>
        <taxon>Planctomycetia</taxon>
        <taxon>Pirellulales</taxon>
        <taxon>Pirellulaceae</taxon>
        <taxon>Stieleria</taxon>
    </lineage>
</organism>
<feature type="domain" description="Gfo/Idh/MocA-like oxidoreductase bacterial type C-terminal" evidence="2">
    <location>
        <begin position="226"/>
        <end position="279"/>
    </location>
</feature>
<dbReference type="PANTHER" id="PTHR43818:SF10">
    <property type="entry name" value="NADH-DEPENDENT DEHYDROGENASE-RELATED"/>
    <property type="match status" value="1"/>
</dbReference>
<dbReference type="Proteomes" id="UP000319004">
    <property type="component" value="Chromosome"/>
</dbReference>
<dbReference type="InterPro" id="IPR000683">
    <property type="entry name" value="Gfo/Idh/MocA-like_OxRdtase_N"/>
</dbReference>
<dbReference type="GO" id="GO:0000166">
    <property type="term" value="F:nucleotide binding"/>
    <property type="evidence" value="ECO:0007669"/>
    <property type="project" value="InterPro"/>
</dbReference>
<protein>
    <submittedName>
        <fullName evidence="3">Glucose--fructose oxidoreductase</fullName>
        <ecNumber evidence="3">1.1.99.28</ecNumber>
    </submittedName>
</protein>
<gene>
    <name evidence="3" type="primary">gfo_8</name>
    <name evidence="3" type="ORF">Enr13x_61860</name>
</gene>
<dbReference type="RefSeq" id="WP_145390414.1">
    <property type="nucleotide sequence ID" value="NZ_CP037423.1"/>
</dbReference>
<keyword evidence="4" id="KW-1185">Reference proteome</keyword>
<dbReference type="InterPro" id="IPR006311">
    <property type="entry name" value="TAT_signal"/>
</dbReference>
<dbReference type="Pfam" id="PF01408">
    <property type="entry name" value="GFO_IDH_MocA"/>
    <property type="match status" value="1"/>
</dbReference>
<evidence type="ECO:0000259" key="1">
    <source>
        <dbReference type="Pfam" id="PF01408"/>
    </source>
</evidence>
<dbReference type="GO" id="GO:0047061">
    <property type="term" value="F:glucose-fructose oxidoreductase activity"/>
    <property type="evidence" value="ECO:0007669"/>
    <property type="project" value="UniProtKB-EC"/>
</dbReference>
<dbReference type="Gene3D" id="3.30.360.10">
    <property type="entry name" value="Dihydrodipicolinate Reductase, domain 2"/>
    <property type="match status" value="1"/>
</dbReference>
<evidence type="ECO:0000259" key="2">
    <source>
        <dbReference type="Pfam" id="PF19051"/>
    </source>
</evidence>
<evidence type="ECO:0000313" key="3">
    <source>
        <dbReference type="EMBL" id="QDV46277.1"/>
    </source>
</evidence>
<dbReference type="InterPro" id="IPR050463">
    <property type="entry name" value="Gfo/Idh/MocA_oxidrdct_glycsds"/>
</dbReference>
<dbReference type="Gene3D" id="3.40.50.720">
    <property type="entry name" value="NAD(P)-binding Rossmann-like Domain"/>
    <property type="match status" value="1"/>
</dbReference>
<proteinExistence type="predicted"/>